<dbReference type="PRINTS" id="PR00253">
    <property type="entry name" value="GABAARECEPTR"/>
</dbReference>
<proteinExistence type="predicted"/>
<dbReference type="Gene3D" id="1.20.58.390">
    <property type="entry name" value="Neurotransmitter-gated ion-channel transmembrane domain"/>
    <property type="match status" value="1"/>
</dbReference>
<name>A0A1V9XC63_9ACAR</name>
<keyword evidence="1" id="KW-1133">Transmembrane helix</keyword>
<dbReference type="InterPro" id="IPR038050">
    <property type="entry name" value="Neuro_actylchol_rec"/>
</dbReference>
<dbReference type="InterPro" id="IPR036719">
    <property type="entry name" value="Neuro-gated_channel_TM_sf"/>
</dbReference>
<evidence type="ECO:0000313" key="2">
    <source>
        <dbReference type="EMBL" id="OQR71016.1"/>
    </source>
</evidence>
<dbReference type="GO" id="GO:0016020">
    <property type="term" value="C:membrane"/>
    <property type="evidence" value="ECO:0007669"/>
    <property type="project" value="InterPro"/>
</dbReference>
<dbReference type="SUPFAM" id="SSF90112">
    <property type="entry name" value="Neurotransmitter-gated ion-channel transmembrane pore"/>
    <property type="match status" value="1"/>
</dbReference>
<dbReference type="AlphaFoldDB" id="A0A1V9XC63"/>
<organism evidence="2 3">
    <name type="scientific">Tropilaelaps mercedesae</name>
    <dbReference type="NCBI Taxonomy" id="418985"/>
    <lineage>
        <taxon>Eukaryota</taxon>
        <taxon>Metazoa</taxon>
        <taxon>Ecdysozoa</taxon>
        <taxon>Arthropoda</taxon>
        <taxon>Chelicerata</taxon>
        <taxon>Arachnida</taxon>
        <taxon>Acari</taxon>
        <taxon>Parasitiformes</taxon>
        <taxon>Mesostigmata</taxon>
        <taxon>Gamasina</taxon>
        <taxon>Dermanyssoidea</taxon>
        <taxon>Laelapidae</taxon>
        <taxon>Tropilaelaps</taxon>
    </lineage>
</organism>
<dbReference type="InParanoid" id="A0A1V9XC63"/>
<reference evidence="2 3" key="1">
    <citation type="journal article" date="2017" name="Gigascience">
        <title>Draft genome of the honey bee ectoparasitic mite, Tropilaelaps mercedesae, is shaped by the parasitic life history.</title>
        <authorList>
            <person name="Dong X."/>
            <person name="Armstrong S.D."/>
            <person name="Xia D."/>
            <person name="Makepeace B.L."/>
            <person name="Darby A.C."/>
            <person name="Kadowaki T."/>
        </authorList>
    </citation>
    <scope>NUCLEOTIDE SEQUENCE [LARGE SCALE GENOMIC DNA]</scope>
    <source>
        <strain evidence="2">Wuxi-XJTLU</strain>
    </source>
</reference>
<keyword evidence="2" id="KW-0675">Receptor</keyword>
<sequence>MSVNFLYRVNIGLLCRSNFWVFPFDWPRCMMTVSLNFDRDAHLKKRMAFNFRQLTRSSGFRVQGAHLTAVQHSPCLRTPVTSSFMAFWVDRSHIPPMTSARCIIGMMTRLGFTAISSNLRAQLPVQSDLMALNVWEAICLIFIYISLLETCTVTYLERTATPEDSFDRKLVAKQIEYLARTVLPTLFFVFNVIYFAIFIWIKHYERKKSEYCPIYHN</sequence>
<keyword evidence="3" id="KW-1185">Reference proteome</keyword>
<feature type="transmembrane region" description="Helical" evidence="1">
    <location>
        <begin position="177"/>
        <end position="201"/>
    </location>
</feature>
<protein>
    <submittedName>
        <fullName evidence="2">Gamma-aminobutyric acid receptor subunit rho-2-like</fullName>
    </submittedName>
</protein>
<keyword evidence="1" id="KW-0472">Membrane</keyword>
<accession>A0A1V9XC63</accession>
<comment type="caution">
    <text evidence="2">The sequence shown here is derived from an EMBL/GenBank/DDBJ whole genome shotgun (WGS) entry which is preliminary data.</text>
</comment>
<feature type="transmembrane region" description="Helical" evidence="1">
    <location>
        <begin position="134"/>
        <end position="156"/>
    </location>
</feature>
<gene>
    <name evidence="2" type="ORF">BIW11_11258</name>
</gene>
<evidence type="ECO:0000256" key="1">
    <source>
        <dbReference type="SAM" id="Phobius"/>
    </source>
</evidence>
<dbReference type="InterPro" id="IPR006028">
    <property type="entry name" value="GABAA/Glycine_rcpt"/>
</dbReference>
<keyword evidence="1" id="KW-0812">Transmembrane</keyword>
<dbReference type="Proteomes" id="UP000192247">
    <property type="component" value="Unassembled WGS sequence"/>
</dbReference>
<dbReference type="OrthoDB" id="8173437at2759"/>
<dbReference type="GO" id="GO:0004888">
    <property type="term" value="F:transmembrane signaling receptor activity"/>
    <property type="evidence" value="ECO:0007669"/>
    <property type="project" value="InterPro"/>
</dbReference>
<dbReference type="GO" id="GO:0005216">
    <property type="term" value="F:monoatomic ion channel activity"/>
    <property type="evidence" value="ECO:0007669"/>
    <property type="project" value="InterPro"/>
</dbReference>
<evidence type="ECO:0000313" key="3">
    <source>
        <dbReference type="Proteomes" id="UP000192247"/>
    </source>
</evidence>
<dbReference type="EMBL" id="MNPL01015571">
    <property type="protein sequence ID" value="OQR71016.1"/>
    <property type="molecule type" value="Genomic_DNA"/>
</dbReference>